<dbReference type="GO" id="GO:0005737">
    <property type="term" value="C:cytoplasm"/>
    <property type="evidence" value="ECO:0007669"/>
    <property type="project" value="UniProtKB-SubCell"/>
</dbReference>
<dbReference type="SUPFAM" id="SSF55469">
    <property type="entry name" value="FMN-dependent nitroreductase-like"/>
    <property type="match status" value="1"/>
</dbReference>
<gene>
    <name evidence="8" type="ORF">LTR84_004926</name>
</gene>
<feature type="domain" description="Nitroreductase" evidence="7">
    <location>
        <begin position="10"/>
        <end position="182"/>
    </location>
</feature>
<evidence type="ECO:0000313" key="8">
    <source>
        <dbReference type="EMBL" id="KAK5062851.1"/>
    </source>
</evidence>
<protein>
    <recommendedName>
        <fullName evidence="7">Nitroreductase domain-containing protein</fullName>
    </recommendedName>
</protein>
<evidence type="ECO:0000256" key="3">
    <source>
        <dbReference type="ARBA" id="ARBA00007118"/>
    </source>
</evidence>
<dbReference type="Gene3D" id="3.40.109.10">
    <property type="entry name" value="NADH Oxidase"/>
    <property type="match status" value="1"/>
</dbReference>
<evidence type="ECO:0000256" key="2">
    <source>
        <dbReference type="ARBA" id="ARBA00004496"/>
    </source>
</evidence>
<dbReference type="GeneID" id="89973104"/>
<evidence type="ECO:0000256" key="6">
    <source>
        <dbReference type="ARBA" id="ARBA00023242"/>
    </source>
</evidence>
<dbReference type="AlphaFoldDB" id="A0AAV9NPY4"/>
<dbReference type="PANTHER" id="PTHR43035:SF4">
    <property type="entry name" value="NITROREDUCTASE FAMILY PROTEIN (AFU_ORTHOLOGUE AFUA_3G03530)"/>
    <property type="match status" value="1"/>
</dbReference>
<dbReference type="Proteomes" id="UP001358417">
    <property type="component" value="Unassembled WGS sequence"/>
</dbReference>
<evidence type="ECO:0000259" key="7">
    <source>
        <dbReference type="Pfam" id="PF00881"/>
    </source>
</evidence>
<evidence type="ECO:0000256" key="5">
    <source>
        <dbReference type="ARBA" id="ARBA00023002"/>
    </source>
</evidence>
<dbReference type="PANTHER" id="PTHR43035">
    <property type="entry name" value="FATTY ACID REPRESSION MUTANT PROTEIN 2-RELATED"/>
    <property type="match status" value="1"/>
</dbReference>
<proteinExistence type="inferred from homology"/>
<dbReference type="InterPro" id="IPR000415">
    <property type="entry name" value="Nitroreductase-like"/>
</dbReference>
<sequence>MADKFLEVVEARKSLYKLKAESTIPDSKIQEIIEATIKHAPSTYNVQSARAVILLGAKHQQLWDIALKHMEPALEGSPMKDHVVSRIALHRASYGTVLWYEDQDALKALGEKSPMIVPMLTEFSDHSSGLHQFIAWAALEAEGLGGNLQHYNFHPVFVADVAAAYDLPDPSTWKLKSQLVFGTPTSTEREYPRAYEPLEKRVLIKS</sequence>
<accession>A0AAV9NPY4</accession>
<comment type="caution">
    <text evidence="8">The sequence shown here is derived from an EMBL/GenBank/DDBJ whole genome shotgun (WGS) entry which is preliminary data.</text>
</comment>
<comment type="subcellular location">
    <subcellularLocation>
        <location evidence="2">Cytoplasm</location>
    </subcellularLocation>
    <subcellularLocation>
        <location evidence="1">Nucleus</location>
    </subcellularLocation>
</comment>
<dbReference type="RefSeq" id="XP_064711123.1">
    <property type="nucleotide sequence ID" value="XM_064848499.1"/>
</dbReference>
<dbReference type="FunFam" id="3.40.109.10:FF:000001">
    <property type="entry name" value="Nitroreductase family"/>
    <property type="match status" value="1"/>
</dbReference>
<dbReference type="Pfam" id="PF00881">
    <property type="entry name" value="Nitroreductase"/>
    <property type="match status" value="1"/>
</dbReference>
<organism evidence="8 9">
    <name type="scientific">Exophiala bonariae</name>
    <dbReference type="NCBI Taxonomy" id="1690606"/>
    <lineage>
        <taxon>Eukaryota</taxon>
        <taxon>Fungi</taxon>
        <taxon>Dikarya</taxon>
        <taxon>Ascomycota</taxon>
        <taxon>Pezizomycotina</taxon>
        <taxon>Eurotiomycetes</taxon>
        <taxon>Chaetothyriomycetidae</taxon>
        <taxon>Chaetothyriales</taxon>
        <taxon>Herpotrichiellaceae</taxon>
        <taxon>Exophiala</taxon>
    </lineage>
</organism>
<keyword evidence="9" id="KW-1185">Reference proteome</keyword>
<evidence type="ECO:0000256" key="1">
    <source>
        <dbReference type="ARBA" id="ARBA00004123"/>
    </source>
</evidence>
<dbReference type="InterPro" id="IPR033877">
    <property type="entry name" value="Frm2/Hbn1"/>
</dbReference>
<dbReference type="GO" id="GO:0016491">
    <property type="term" value="F:oxidoreductase activity"/>
    <property type="evidence" value="ECO:0007669"/>
    <property type="project" value="UniProtKB-KW"/>
</dbReference>
<keyword evidence="6" id="KW-0539">Nucleus</keyword>
<dbReference type="InterPro" id="IPR029479">
    <property type="entry name" value="Nitroreductase"/>
</dbReference>
<keyword evidence="4" id="KW-0963">Cytoplasm</keyword>
<dbReference type="GO" id="GO:0005634">
    <property type="term" value="C:nucleus"/>
    <property type="evidence" value="ECO:0007669"/>
    <property type="project" value="UniProtKB-SubCell"/>
</dbReference>
<reference evidence="8 9" key="1">
    <citation type="submission" date="2023-08" db="EMBL/GenBank/DDBJ databases">
        <title>Black Yeasts Isolated from many extreme environments.</title>
        <authorList>
            <person name="Coleine C."/>
            <person name="Stajich J.E."/>
            <person name="Selbmann L."/>
        </authorList>
    </citation>
    <scope>NUCLEOTIDE SEQUENCE [LARGE SCALE GENOMIC DNA]</scope>
    <source>
        <strain evidence="8 9">CCFEE 5792</strain>
    </source>
</reference>
<evidence type="ECO:0000313" key="9">
    <source>
        <dbReference type="Proteomes" id="UP001358417"/>
    </source>
</evidence>
<keyword evidence="5" id="KW-0560">Oxidoreductase</keyword>
<dbReference type="EMBL" id="JAVRRD010000002">
    <property type="protein sequence ID" value="KAK5062851.1"/>
    <property type="molecule type" value="Genomic_DNA"/>
</dbReference>
<dbReference type="GO" id="GO:0034599">
    <property type="term" value="P:cellular response to oxidative stress"/>
    <property type="evidence" value="ECO:0007669"/>
    <property type="project" value="InterPro"/>
</dbReference>
<comment type="similarity">
    <text evidence="3">Belongs to the nitroreductase family.</text>
</comment>
<evidence type="ECO:0000256" key="4">
    <source>
        <dbReference type="ARBA" id="ARBA00022490"/>
    </source>
</evidence>
<name>A0AAV9NPY4_9EURO</name>